<feature type="active site" description="Charge relay system" evidence="9">
    <location>
        <position position="413"/>
    </location>
</feature>
<evidence type="ECO:0000256" key="1">
    <source>
        <dbReference type="ARBA" id="ARBA00004613"/>
    </source>
</evidence>
<dbReference type="Gene3D" id="3.40.50.200">
    <property type="entry name" value="Peptidase S8/S53 domain"/>
    <property type="match status" value="1"/>
</dbReference>
<feature type="active site" description="Charge relay system" evidence="9">
    <location>
        <position position="166"/>
    </location>
</feature>
<dbReference type="InterPro" id="IPR023828">
    <property type="entry name" value="Peptidase_S8_Ser-AS"/>
</dbReference>
<feature type="domain" description="Peptidase S8/S53" evidence="12">
    <location>
        <begin position="159"/>
        <end position="461"/>
    </location>
</feature>
<organism evidence="13 14">
    <name type="scientific">Candidatus Viridilinea mediisalina</name>
    <dbReference type="NCBI Taxonomy" id="2024553"/>
    <lineage>
        <taxon>Bacteria</taxon>
        <taxon>Bacillati</taxon>
        <taxon>Chloroflexota</taxon>
        <taxon>Chloroflexia</taxon>
        <taxon>Chloroflexales</taxon>
        <taxon>Chloroflexineae</taxon>
        <taxon>Oscillochloridaceae</taxon>
        <taxon>Candidatus Viridilinea</taxon>
    </lineage>
</organism>
<evidence type="ECO:0000313" key="13">
    <source>
        <dbReference type="EMBL" id="PDW02486.1"/>
    </source>
</evidence>
<keyword evidence="5 11" id="KW-0732">Signal</keyword>
<proteinExistence type="inferred from homology"/>
<dbReference type="InterPro" id="IPR015500">
    <property type="entry name" value="Peptidase_S8_subtilisin-rel"/>
</dbReference>
<evidence type="ECO:0000256" key="3">
    <source>
        <dbReference type="ARBA" id="ARBA00022525"/>
    </source>
</evidence>
<dbReference type="PROSITE" id="PS00138">
    <property type="entry name" value="SUBTILASE_SER"/>
    <property type="match status" value="1"/>
</dbReference>
<feature type="region of interest" description="Disordered" evidence="10">
    <location>
        <begin position="188"/>
        <end position="216"/>
    </location>
</feature>
<feature type="chain" id="PRO_5011998214" description="Peptidase S8/S53 domain-containing protein" evidence="11">
    <location>
        <begin position="30"/>
        <end position="1144"/>
    </location>
</feature>
<evidence type="ECO:0000256" key="9">
    <source>
        <dbReference type="PROSITE-ProRule" id="PRU01240"/>
    </source>
</evidence>
<protein>
    <recommendedName>
        <fullName evidence="12">Peptidase S8/S53 domain-containing protein</fullName>
    </recommendedName>
</protein>
<dbReference type="Pfam" id="PF00082">
    <property type="entry name" value="Peptidase_S8"/>
    <property type="match status" value="1"/>
</dbReference>
<keyword evidence="3" id="KW-0964">Secreted</keyword>
<keyword evidence="6 9" id="KW-0378">Hydrolase</keyword>
<comment type="similarity">
    <text evidence="2 9">Belongs to the peptidase S8 family.</text>
</comment>
<evidence type="ECO:0000256" key="10">
    <source>
        <dbReference type="SAM" id="MobiDB-lite"/>
    </source>
</evidence>
<sequence>MQTIRYQLRPLLLLSLFTLLLLHSMTAQGAPAEQTPVAHGVTDRLIVQWHEDAGGGAQLAGALAAVAGVDLSYIRAFSEDTHIFGLHELRPHDEVELLAQRLREIPEVLLAEPDTLLFPAFEPNDPLYASAGWPLWAVEAESYGIELAGAWEVTKGDPSIVIAIVDTGALLTHEDLVGRHLASNPGYDLISDPARSGDGSGRDPDPSDLGDFVTSEETQSGQPLAGCAVSNSSWHGAHVAGIIGATANNGIGIAGINQRSPLLHVRVLGKCGGYISDIADGVRWAVGVNVHGLPLNPNPARVINMSLGGGGRCNRFLQEAIHEANRRGAVVVAAAGNENTSANNFQPANCAGTITVAAVARTGWRARYSNYGNFVALAAPGGDRSVDTLIASTINSGRTVPTSDSYGAYQGTSMAAPHVAGVVSLMLSVNPNLRTAEIMEILQQTATPFPLGSSCLDICGAGIVNARAAVREAEWRRYGTIALANLEPSSLDFGGQAVGSRSAAQLVTLRNDGWMPLIVSDLSFPATFSRHGGSCPSQLPFSLERDAQCSLGIVFSPTREGRHQGELLLTSNSVDNPVTVALRGTGQIAAASFSPDILSFGLQQVGTQSQPQQLMLTSSGTAPLELTEIVIEGDFVRTGGTCPTSFPANLAAGQQCSLELRFAPSTATRTRGLLSLNSNALLPPDAVMLFGGGSAPALGFAPLRLAFGSQRVGTSSPAQVLMLRNPGSAPLTIEELQLDGDFERVGGSCPDFLPAQLEPLARCDLWLRFRPRSGGAHEGSLRVMSDIPDGPYRVPLSGLGLASALTLAPSAIHFGGQELDQQSLTQTLRLSSSGELPLRIDALRLDHTAFERTGGSCPAEAALPATLEVGSDCTLDLRFSPTMTGSQRALLQISTNAPDSPSLVELSGVGTTTPTMSLQVEPHVLDFVARSDQTADLSQTLVISNVGLVPILLTDIELEGAAFELDTGACGPLPAQLDVAATCTITVSLSSNQPGNYQGLITIMSDEPEGPRNVVLSSTLRALQPGVLNLGNASISSDPRWITLNFDVVRSGGSEGHLMAYYSITGERQPDEGDLIVTMAPINLAAGETQQRIEVRLNQLSLIAVRDLVITLEGAQGIVAAQHRPLRIAMPRQGYEIFVPLIIR</sequence>
<dbReference type="AlphaFoldDB" id="A0A2A6RHW7"/>
<dbReference type="OrthoDB" id="9798386at2"/>
<evidence type="ECO:0000259" key="12">
    <source>
        <dbReference type="Pfam" id="PF00082"/>
    </source>
</evidence>
<evidence type="ECO:0000256" key="2">
    <source>
        <dbReference type="ARBA" id="ARBA00011073"/>
    </source>
</evidence>
<gene>
    <name evidence="13" type="ORF">CJ255_13650</name>
</gene>
<dbReference type="FunFam" id="3.40.50.200:FF:000022">
    <property type="entry name" value="Extracellular protease"/>
    <property type="match status" value="1"/>
</dbReference>
<name>A0A2A6RHW7_9CHLR</name>
<dbReference type="SUPFAM" id="SSF52743">
    <property type="entry name" value="Subtilisin-like"/>
    <property type="match status" value="1"/>
</dbReference>
<evidence type="ECO:0000256" key="7">
    <source>
        <dbReference type="ARBA" id="ARBA00022825"/>
    </source>
</evidence>
<reference evidence="14" key="1">
    <citation type="submission" date="2017-08" db="EMBL/GenBank/DDBJ databases">
        <authorList>
            <person name="Grouzdev D.S."/>
            <person name="Gaisin V.A."/>
            <person name="Rysina M.S."/>
            <person name="Gorlenko V.M."/>
        </authorList>
    </citation>
    <scope>NUCLEOTIDE SEQUENCE [LARGE SCALE GENOMIC DNA]</scope>
    <source>
        <strain evidence="14">Kir15-3F</strain>
    </source>
</reference>
<dbReference type="GO" id="GO:0004252">
    <property type="term" value="F:serine-type endopeptidase activity"/>
    <property type="evidence" value="ECO:0007669"/>
    <property type="project" value="UniProtKB-UniRule"/>
</dbReference>
<dbReference type="GO" id="GO:0005576">
    <property type="term" value="C:extracellular region"/>
    <property type="evidence" value="ECO:0007669"/>
    <property type="project" value="UniProtKB-SubCell"/>
</dbReference>
<evidence type="ECO:0000256" key="8">
    <source>
        <dbReference type="ARBA" id="ARBA00023145"/>
    </source>
</evidence>
<keyword evidence="14" id="KW-1185">Reference proteome</keyword>
<keyword evidence="7 9" id="KW-0720">Serine protease</keyword>
<dbReference type="Gene3D" id="2.60.40.10">
    <property type="entry name" value="Immunoglobulins"/>
    <property type="match status" value="5"/>
</dbReference>
<dbReference type="InterPro" id="IPR013783">
    <property type="entry name" value="Ig-like_fold"/>
</dbReference>
<evidence type="ECO:0000256" key="11">
    <source>
        <dbReference type="SAM" id="SignalP"/>
    </source>
</evidence>
<dbReference type="GO" id="GO:0006508">
    <property type="term" value="P:proteolysis"/>
    <property type="evidence" value="ECO:0007669"/>
    <property type="project" value="UniProtKB-KW"/>
</dbReference>
<feature type="signal peptide" evidence="11">
    <location>
        <begin position="1"/>
        <end position="29"/>
    </location>
</feature>
<evidence type="ECO:0000313" key="14">
    <source>
        <dbReference type="Proteomes" id="UP000220527"/>
    </source>
</evidence>
<dbReference type="PRINTS" id="PR00723">
    <property type="entry name" value="SUBTILISIN"/>
</dbReference>
<keyword evidence="4 9" id="KW-0645">Protease</keyword>
<evidence type="ECO:0000256" key="6">
    <source>
        <dbReference type="ARBA" id="ARBA00022801"/>
    </source>
</evidence>
<evidence type="ECO:0000256" key="5">
    <source>
        <dbReference type="ARBA" id="ARBA00022729"/>
    </source>
</evidence>
<comment type="caution">
    <text evidence="13">The sequence shown here is derived from an EMBL/GenBank/DDBJ whole genome shotgun (WGS) entry which is preliminary data.</text>
</comment>
<dbReference type="InterPro" id="IPR034176">
    <property type="entry name" value="Peptidases_S8_13"/>
</dbReference>
<dbReference type="RefSeq" id="WP_097644659.1">
    <property type="nucleotide sequence ID" value="NZ_NQWI01000065.1"/>
</dbReference>
<accession>A0A2A6RHW7</accession>
<dbReference type="NCBIfam" id="NF012200">
    <property type="entry name" value="choice_anch_D"/>
    <property type="match status" value="5"/>
</dbReference>
<dbReference type="PANTHER" id="PTHR43806:SF11">
    <property type="entry name" value="CEREVISIN-RELATED"/>
    <property type="match status" value="1"/>
</dbReference>
<keyword evidence="8" id="KW-0865">Zymogen</keyword>
<dbReference type="PROSITE" id="PS51892">
    <property type="entry name" value="SUBTILASE"/>
    <property type="match status" value="1"/>
</dbReference>
<evidence type="ECO:0000256" key="4">
    <source>
        <dbReference type="ARBA" id="ARBA00022670"/>
    </source>
</evidence>
<feature type="active site" description="Charge relay system" evidence="9">
    <location>
        <position position="235"/>
    </location>
</feature>
<dbReference type="CDD" id="cd07496">
    <property type="entry name" value="Peptidases_S8_13"/>
    <property type="match status" value="1"/>
</dbReference>
<dbReference type="EMBL" id="NQWI01000065">
    <property type="protein sequence ID" value="PDW02486.1"/>
    <property type="molecule type" value="Genomic_DNA"/>
</dbReference>
<dbReference type="InterPro" id="IPR036852">
    <property type="entry name" value="Peptidase_S8/S53_dom_sf"/>
</dbReference>
<comment type="subcellular location">
    <subcellularLocation>
        <location evidence="1">Secreted</location>
    </subcellularLocation>
</comment>
<dbReference type="PANTHER" id="PTHR43806">
    <property type="entry name" value="PEPTIDASE S8"/>
    <property type="match status" value="1"/>
</dbReference>
<dbReference type="InterPro" id="IPR050131">
    <property type="entry name" value="Peptidase_S8_subtilisin-like"/>
</dbReference>
<dbReference type="Proteomes" id="UP000220527">
    <property type="component" value="Unassembled WGS sequence"/>
</dbReference>
<dbReference type="InterPro" id="IPR000209">
    <property type="entry name" value="Peptidase_S8/S53_dom"/>
</dbReference>